<evidence type="ECO:0000313" key="4">
    <source>
        <dbReference type="EMBL" id="MDN4492142.1"/>
    </source>
</evidence>
<feature type="domain" description="SLH" evidence="2">
    <location>
        <begin position="146"/>
        <end position="209"/>
    </location>
</feature>
<feature type="chain" id="PRO_5047059223" evidence="1">
    <location>
        <begin position="28"/>
        <end position="626"/>
    </location>
</feature>
<proteinExistence type="predicted"/>
<dbReference type="RefSeq" id="WP_301136247.1">
    <property type="nucleotide sequence ID" value="NZ_JAUHTQ010000001.1"/>
</dbReference>
<dbReference type="Pfam" id="PF08239">
    <property type="entry name" value="SH3_3"/>
    <property type="match status" value="2"/>
</dbReference>
<dbReference type="SMART" id="SM00047">
    <property type="entry name" value="LYZ2"/>
    <property type="match status" value="1"/>
</dbReference>
<comment type="caution">
    <text evidence="4">The sequence shown here is derived from an EMBL/GenBank/DDBJ whole genome shotgun (WGS) entry which is preliminary data.</text>
</comment>
<dbReference type="PROSITE" id="PS51781">
    <property type="entry name" value="SH3B"/>
    <property type="match status" value="1"/>
</dbReference>
<feature type="domain" description="SLH" evidence="2">
    <location>
        <begin position="82"/>
        <end position="145"/>
    </location>
</feature>
<evidence type="ECO:0000259" key="3">
    <source>
        <dbReference type="PROSITE" id="PS51781"/>
    </source>
</evidence>
<feature type="signal peptide" evidence="1">
    <location>
        <begin position="1"/>
        <end position="27"/>
    </location>
</feature>
<dbReference type="Gene3D" id="2.30.30.40">
    <property type="entry name" value="SH3 Domains"/>
    <property type="match status" value="2"/>
</dbReference>
<keyword evidence="1" id="KW-0732">Signal</keyword>
<dbReference type="PROSITE" id="PS51272">
    <property type="entry name" value="SLH"/>
    <property type="match status" value="3"/>
</dbReference>
<dbReference type="InterPro" id="IPR002901">
    <property type="entry name" value="MGlyc_endo_b_GlcNAc-like_dom"/>
</dbReference>
<dbReference type="PANTHER" id="PTHR43308:SF5">
    <property type="entry name" value="S-LAYER PROTEIN _ PEPTIDOGLYCAN ENDO-BETA-N-ACETYLGLUCOSAMINIDASE"/>
    <property type="match status" value="1"/>
</dbReference>
<protein>
    <submittedName>
        <fullName evidence="4">S-layer homology domain-containing protein</fullName>
    </submittedName>
</protein>
<gene>
    <name evidence="4" type="ORF">QYB95_01200</name>
</gene>
<evidence type="ECO:0000313" key="5">
    <source>
        <dbReference type="Proteomes" id="UP001172743"/>
    </source>
</evidence>
<dbReference type="InterPro" id="IPR003646">
    <property type="entry name" value="SH3-like_bac-type"/>
</dbReference>
<dbReference type="EMBL" id="JAUHTQ010000001">
    <property type="protein sequence ID" value="MDN4492142.1"/>
    <property type="molecule type" value="Genomic_DNA"/>
</dbReference>
<accession>A0ABT8GL49</accession>
<organism evidence="4 5">
    <name type="scientific">Ureibacillus aquaedulcis</name>
    <dbReference type="NCBI Taxonomy" id="3058421"/>
    <lineage>
        <taxon>Bacteria</taxon>
        <taxon>Bacillati</taxon>
        <taxon>Bacillota</taxon>
        <taxon>Bacilli</taxon>
        <taxon>Bacillales</taxon>
        <taxon>Caryophanaceae</taxon>
        <taxon>Ureibacillus</taxon>
    </lineage>
</organism>
<dbReference type="Pfam" id="PF00395">
    <property type="entry name" value="SLH"/>
    <property type="match status" value="3"/>
</dbReference>
<dbReference type="Proteomes" id="UP001172743">
    <property type="component" value="Unassembled WGS sequence"/>
</dbReference>
<evidence type="ECO:0000256" key="1">
    <source>
        <dbReference type="SAM" id="SignalP"/>
    </source>
</evidence>
<sequence>MKRRLSVALGLGLFIAAGTVSPTISHAEDLSGHWAYNELNYLIDNDILKGDQLGNYLPNKDVTRAEFATFLVRALELPAVSTTSNFNDVAQVDWFYDSVNRASSFGLIEGDGKGGFKPNDKINRQQMAVMIKRALDYLNVETSATSLKFNDNSSIAPWAKEDVQHVVTSGYIVGKPNNLFAPLAQATRAEAATVIYRVLNPSVLAGKEYHTTNYQTDFATAVYLQSNNSPKVDGAGLFTATKSLAAYYMNPGNFSKDSDEYYQFLKLSTPVANLKATTINDKVLYGKGILSGTADAFIQAGLDYEINAIYLMSHALHETGNGTSKLANGIEVGVNAEGKPEMVTTSNRSNLKDIKTTYNFYGIGAIDKDANKYGSETAYQNGWFTVRQAIVGGAKFVKDRYIGIGQDTLYEMRWNPAKPTDHQYATHVMWAVIQADKIRDIYELTGANESTKLVFDVPQYSGQPATSPMPAIQDQYVVYPTLNGATGKVVSPTIPLNFRSYPVYGTVIATLANDTEVTVLGENGGWYKITANGKTGWVSGQYLTFPDALKIKNNNTGLNVRSQPNTTSSIIGMAKANGYILGVKDENGQFIKEGLWYKVLYNQEPGWVHGDYIVQPSQPKAPVTTP</sequence>
<name>A0ABT8GL49_9BACL</name>
<reference evidence="4" key="1">
    <citation type="submission" date="2023-07" db="EMBL/GenBank/DDBJ databases">
        <title>Ureibacillus sp. isolated from freshwater well.</title>
        <authorList>
            <person name="Kirdat K."/>
            <person name="Bhatt A."/>
            <person name="Teware R."/>
            <person name="Bhavsar Y."/>
            <person name="Yadav A."/>
        </authorList>
    </citation>
    <scope>NUCLEOTIDE SEQUENCE</scope>
    <source>
        <strain evidence="4">BA0131</strain>
    </source>
</reference>
<evidence type="ECO:0000259" key="2">
    <source>
        <dbReference type="PROSITE" id="PS51272"/>
    </source>
</evidence>
<feature type="domain" description="SH3b" evidence="3">
    <location>
        <begin position="485"/>
        <end position="547"/>
    </location>
</feature>
<dbReference type="PANTHER" id="PTHR43308">
    <property type="entry name" value="OUTER MEMBRANE PROTEIN ALPHA-RELATED"/>
    <property type="match status" value="1"/>
</dbReference>
<dbReference type="SMART" id="SM00287">
    <property type="entry name" value="SH3b"/>
    <property type="match status" value="2"/>
</dbReference>
<dbReference type="InterPro" id="IPR001119">
    <property type="entry name" value="SLH_dom"/>
</dbReference>
<dbReference type="InterPro" id="IPR051465">
    <property type="entry name" value="Cell_Envelope_Struct_Comp"/>
</dbReference>
<keyword evidence="5" id="KW-1185">Reference proteome</keyword>
<dbReference type="Pfam" id="PF01832">
    <property type="entry name" value="Glucosaminidase"/>
    <property type="match status" value="1"/>
</dbReference>
<feature type="domain" description="SLH" evidence="2">
    <location>
        <begin position="22"/>
        <end position="81"/>
    </location>
</feature>